<evidence type="ECO:0000313" key="5">
    <source>
        <dbReference type="EMBL" id="MFD1342010.1"/>
    </source>
</evidence>
<dbReference type="Gene3D" id="1.10.530.10">
    <property type="match status" value="1"/>
</dbReference>
<evidence type="ECO:0000313" key="6">
    <source>
        <dbReference type="Proteomes" id="UP001597135"/>
    </source>
</evidence>
<feature type="chain" id="PRO_5045064377" evidence="3">
    <location>
        <begin position="22"/>
        <end position="252"/>
    </location>
</feature>
<feature type="domain" description="Transglycosylase SLT" evidence="4">
    <location>
        <begin position="50"/>
        <end position="188"/>
    </location>
</feature>
<proteinExistence type="inferred from homology"/>
<dbReference type="InterPro" id="IPR008258">
    <property type="entry name" value="Transglycosylase_SLT_dom_1"/>
</dbReference>
<keyword evidence="6" id="KW-1185">Reference proteome</keyword>
<accession>A0ABW3ZH04</accession>
<comment type="similarity">
    <text evidence="1">Belongs to the virb1 family.</text>
</comment>
<dbReference type="SUPFAM" id="SSF53955">
    <property type="entry name" value="Lysozyme-like"/>
    <property type="match status" value="1"/>
</dbReference>
<keyword evidence="3" id="KW-0732">Signal</keyword>
<gene>
    <name evidence="5" type="ORF">ACFQ4E_06240</name>
</gene>
<name>A0ABW3ZH04_9RHOB</name>
<sequence>MRRLARACALVLGLMPLPAAAAGWADFYGTATAPSAAPGGGVTGMCLRQILAAQERYAIPHNLLLAIGLQEAGMMRDGELTVWPWAVNSEGKGHIFDSRSGALAFVASEHRRGARSIDVGCMQINLRWHPKAFDSVTDGFDPVQNVDYAARFLKGLYHEIGDWEKAAGAYHSRTEEHQRVYRTSLERNIRVANDRIAIFRDVARNAPETAPVAQAGGPFWSTRSEPGAPRRSLFGSGDLQPILPVFVRGERP</sequence>
<feature type="region of interest" description="Disordered" evidence="2">
    <location>
        <begin position="210"/>
        <end position="236"/>
    </location>
</feature>
<evidence type="ECO:0000256" key="3">
    <source>
        <dbReference type="SAM" id="SignalP"/>
    </source>
</evidence>
<organism evidence="5 6">
    <name type="scientific">Litorisediminicola beolgyonensis</name>
    <dbReference type="NCBI Taxonomy" id="1173614"/>
    <lineage>
        <taxon>Bacteria</taxon>
        <taxon>Pseudomonadati</taxon>
        <taxon>Pseudomonadota</taxon>
        <taxon>Alphaproteobacteria</taxon>
        <taxon>Rhodobacterales</taxon>
        <taxon>Paracoccaceae</taxon>
        <taxon>Litorisediminicola</taxon>
    </lineage>
</organism>
<evidence type="ECO:0000256" key="1">
    <source>
        <dbReference type="ARBA" id="ARBA00009387"/>
    </source>
</evidence>
<dbReference type="CDD" id="cd13400">
    <property type="entry name" value="LT_IagB-like"/>
    <property type="match status" value="1"/>
</dbReference>
<dbReference type="Proteomes" id="UP001597135">
    <property type="component" value="Unassembled WGS sequence"/>
</dbReference>
<evidence type="ECO:0000259" key="4">
    <source>
        <dbReference type="Pfam" id="PF01464"/>
    </source>
</evidence>
<dbReference type="RefSeq" id="WP_386802076.1">
    <property type="nucleotide sequence ID" value="NZ_JBHTMU010000008.1"/>
</dbReference>
<protein>
    <submittedName>
        <fullName evidence="5">Lytic transglycosylase domain-containing protein</fullName>
    </submittedName>
</protein>
<reference evidence="6" key="1">
    <citation type="journal article" date="2019" name="Int. J. Syst. Evol. Microbiol.">
        <title>The Global Catalogue of Microorganisms (GCM) 10K type strain sequencing project: providing services to taxonomists for standard genome sequencing and annotation.</title>
        <authorList>
            <consortium name="The Broad Institute Genomics Platform"/>
            <consortium name="The Broad Institute Genome Sequencing Center for Infectious Disease"/>
            <person name="Wu L."/>
            <person name="Ma J."/>
        </authorList>
    </citation>
    <scope>NUCLEOTIDE SEQUENCE [LARGE SCALE GENOMIC DNA]</scope>
    <source>
        <strain evidence="6">CCUG 62953</strain>
    </source>
</reference>
<dbReference type="InterPro" id="IPR023346">
    <property type="entry name" value="Lysozyme-like_dom_sf"/>
</dbReference>
<comment type="caution">
    <text evidence="5">The sequence shown here is derived from an EMBL/GenBank/DDBJ whole genome shotgun (WGS) entry which is preliminary data.</text>
</comment>
<feature type="signal peptide" evidence="3">
    <location>
        <begin position="1"/>
        <end position="21"/>
    </location>
</feature>
<dbReference type="EMBL" id="JBHTMU010000008">
    <property type="protein sequence ID" value="MFD1342010.1"/>
    <property type="molecule type" value="Genomic_DNA"/>
</dbReference>
<dbReference type="Pfam" id="PF01464">
    <property type="entry name" value="SLT"/>
    <property type="match status" value="1"/>
</dbReference>
<evidence type="ECO:0000256" key="2">
    <source>
        <dbReference type="SAM" id="MobiDB-lite"/>
    </source>
</evidence>